<dbReference type="InterPro" id="IPR044087">
    <property type="entry name" value="NahD-like"/>
</dbReference>
<dbReference type="OrthoDB" id="5244108at2"/>
<evidence type="ECO:0000313" key="4">
    <source>
        <dbReference type="EMBL" id="SFN01214.1"/>
    </source>
</evidence>
<dbReference type="SUPFAM" id="SSF52833">
    <property type="entry name" value="Thioredoxin-like"/>
    <property type="match status" value="1"/>
</dbReference>
<feature type="domain" description="DSBA-like thioredoxin" evidence="3">
    <location>
        <begin position="7"/>
        <end position="186"/>
    </location>
</feature>
<dbReference type="Pfam" id="PF01323">
    <property type="entry name" value="DSBA"/>
    <property type="match status" value="1"/>
</dbReference>
<dbReference type="InterPro" id="IPR014440">
    <property type="entry name" value="HCCAis_GSTk"/>
</dbReference>
<comment type="similarity">
    <text evidence="1">Belongs to the GST superfamily. NadH family.</text>
</comment>
<dbReference type="InterPro" id="IPR051924">
    <property type="entry name" value="GST_Kappa/NadH"/>
</dbReference>
<dbReference type="RefSeq" id="WP_092404390.1">
    <property type="nucleotide sequence ID" value="NZ_FOVF01000002.1"/>
</dbReference>
<dbReference type="GO" id="GO:0004364">
    <property type="term" value="F:glutathione transferase activity"/>
    <property type="evidence" value="ECO:0007669"/>
    <property type="project" value="TreeGrafter"/>
</dbReference>
<dbReference type="PANTHER" id="PTHR42943:SF2">
    <property type="entry name" value="GLUTATHIONE S-TRANSFERASE KAPPA 1"/>
    <property type="match status" value="1"/>
</dbReference>
<dbReference type="AlphaFoldDB" id="A0A1I4VIY5"/>
<evidence type="ECO:0000256" key="1">
    <source>
        <dbReference type="PIRNR" id="PIRNR006386"/>
    </source>
</evidence>
<dbReference type="InterPro" id="IPR036249">
    <property type="entry name" value="Thioredoxin-like_sf"/>
</dbReference>
<protein>
    <recommendedName>
        <fullName evidence="1">2-hydroxychromene-2-carboxylate isomerase</fullName>
        <ecNumber evidence="1">5.99.1.4</ecNumber>
    </recommendedName>
</protein>
<dbReference type="EC" id="5.99.1.4" evidence="1"/>
<dbReference type="GO" id="GO:1901170">
    <property type="term" value="P:naphthalene catabolic process"/>
    <property type="evidence" value="ECO:0007669"/>
    <property type="project" value="InterPro"/>
</dbReference>
<dbReference type="Proteomes" id="UP000198575">
    <property type="component" value="Unassembled WGS sequence"/>
</dbReference>
<evidence type="ECO:0000313" key="5">
    <source>
        <dbReference type="Proteomes" id="UP000198575"/>
    </source>
</evidence>
<keyword evidence="5" id="KW-1185">Reference proteome</keyword>
<dbReference type="PANTHER" id="PTHR42943">
    <property type="entry name" value="GLUTATHIONE S-TRANSFERASE KAPPA"/>
    <property type="match status" value="1"/>
</dbReference>
<proteinExistence type="inferred from homology"/>
<dbReference type="GO" id="GO:0006749">
    <property type="term" value="P:glutathione metabolic process"/>
    <property type="evidence" value="ECO:0007669"/>
    <property type="project" value="TreeGrafter"/>
</dbReference>
<dbReference type="CDD" id="cd03022">
    <property type="entry name" value="DsbA_HCCA_Iso"/>
    <property type="match status" value="1"/>
</dbReference>
<reference evidence="4 5" key="1">
    <citation type="submission" date="2016-10" db="EMBL/GenBank/DDBJ databases">
        <authorList>
            <person name="de Groot N.N."/>
        </authorList>
    </citation>
    <scope>NUCLEOTIDE SEQUENCE [LARGE SCALE GENOMIC DNA]</scope>
    <source>
        <strain evidence="4 5">CGMCC 1.7659</strain>
    </source>
</reference>
<dbReference type="STRING" id="578942.SAMN05216289_102150"/>
<dbReference type="GO" id="GO:0004602">
    <property type="term" value="F:glutathione peroxidase activity"/>
    <property type="evidence" value="ECO:0007669"/>
    <property type="project" value="TreeGrafter"/>
</dbReference>
<name>A0A1I4VIY5_9GAMM</name>
<keyword evidence="1 4" id="KW-0413">Isomerase</keyword>
<evidence type="ECO:0000256" key="2">
    <source>
        <dbReference type="PIRSR" id="PIRSR006386-1"/>
    </source>
</evidence>
<evidence type="ECO:0000259" key="3">
    <source>
        <dbReference type="Pfam" id="PF01323"/>
    </source>
</evidence>
<dbReference type="InterPro" id="IPR001853">
    <property type="entry name" value="DSBA-like_thioredoxin_dom"/>
</dbReference>
<accession>A0A1I4VIY5</accession>
<sequence>MAEQAVWYFDFISPFAYLQFARMRALAGRWPITPRPVVLGAVLAHHGQLGPAEIPGKREFTYRMVQWSADTLGIELHFPPAHPFNPLAALRLAIAGGTRWESIGEIFDHLWKQGHAGDSAAALEALGKRLGIVDIEPAIAAAAVKEQLRANTEEAISRGVFGVPTLRLGNQLFWGNDATPMIEAALADPEIFRRGEYARIATLPSAVARVRDRGQVG</sequence>
<gene>
    <name evidence="4" type="ORF">SAMN05216289_102150</name>
</gene>
<feature type="active site" description="Nucleophile" evidence="2">
    <location>
        <position position="13"/>
    </location>
</feature>
<dbReference type="EMBL" id="FOVF01000002">
    <property type="protein sequence ID" value="SFN01214.1"/>
    <property type="molecule type" value="Genomic_DNA"/>
</dbReference>
<dbReference type="Gene3D" id="3.40.30.10">
    <property type="entry name" value="Glutaredoxin"/>
    <property type="match status" value="1"/>
</dbReference>
<dbReference type="GO" id="GO:0018845">
    <property type="term" value="F:2-hydroxychromene-2-carboxylate isomerase activity"/>
    <property type="evidence" value="ECO:0007669"/>
    <property type="project" value="UniProtKB-UniRule"/>
</dbReference>
<organism evidence="4 5">
    <name type="scientific">Dokdonella immobilis</name>
    <dbReference type="NCBI Taxonomy" id="578942"/>
    <lineage>
        <taxon>Bacteria</taxon>
        <taxon>Pseudomonadati</taxon>
        <taxon>Pseudomonadota</taxon>
        <taxon>Gammaproteobacteria</taxon>
        <taxon>Lysobacterales</taxon>
        <taxon>Rhodanobacteraceae</taxon>
        <taxon>Dokdonella</taxon>
    </lineage>
</organism>
<comment type="catalytic activity">
    <reaction evidence="1">
        <text>2-hydroxychromene-2-carboxylate = (3E)-4-(2-hydroxyphenyl)-2-oxobut-3-enoate</text>
        <dbReference type="Rhea" id="RHEA:27401"/>
        <dbReference type="ChEBI" id="CHEBI:59350"/>
        <dbReference type="ChEBI" id="CHEBI:59353"/>
        <dbReference type="EC" id="5.99.1.4"/>
    </reaction>
</comment>
<dbReference type="PIRSF" id="PIRSF006386">
    <property type="entry name" value="HCCAis_GSTk"/>
    <property type="match status" value="1"/>
</dbReference>